<comment type="caution">
    <text evidence="1">The sequence shown here is derived from an EMBL/GenBank/DDBJ whole genome shotgun (WGS) entry which is preliminary data.</text>
</comment>
<sequence>LEQPQSLACKLELASDQEIPADWFPFVRVECEVADAVASHTRVKSVGIESDVQPQKHLSSRAYYHCQ</sequence>
<keyword evidence="2" id="KW-1185">Reference proteome</keyword>
<reference evidence="1 2" key="1">
    <citation type="submission" date="2024-05" db="EMBL/GenBank/DDBJ databases">
        <title>Genome sequencing and assembly of Indian major carp, Cirrhinus mrigala (Hamilton, 1822).</title>
        <authorList>
            <person name="Mohindra V."/>
            <person name="Chowdhury L.M."/>
            <person name="Lal K."/>
            <person name="Jena J.K."/>
        </authorList>
    </citation>
    <scope>NUCLEOTIDE SEQUENCE [LARGE SCALE GENOMIC DNA]</scope>
    <source>
        <strain evidence="1">CM1030</strain>
        <tissue evidence="1">Blood</tissue>
    </source>
</reference>
<dbReference type="AlphaFoldDB" id="A0ABD0PTI5"/>
<feature type="non-terminal residue" evidence="1">
    <location>
        <position position="67"/>
    </location>
</feature>
<dbReference type="SUPFAM" id="SSF49447">
    <property type="entry name" value="Second domain of Mu2 adaptin subunit (ap50) of ap2 adaptor"/>
    <property type="match status" value="1"/>
</dbReference>
<evidence type="ECO:0000313" key="1">
    <source>
        <dbReference type="EMBL" id="KAL0177040.1"/>
    </source>
</evidence>
<gene>
    <name evidence="1" type="ORF">M9458_025934</name>
</gene>
<proteinExistence type="predicted"/>
<evidence type="ECO:0008006" key="3">
    <source>
        <dbReference type="Google" id="ProtNLM"/>
    </source>
</evidence>
<feature type="non-terminal residue" evidence="1">
    <location>
        <position position="1"/>
    </location>
</feature>
<organism evidence="1 2">
    <name type="scientific">Cirrhinus mrigala</name>
    <name type="common">Mrigala</name>
    <dbReference type="NCBI Taxonomy" id="683832"/>
    <lineage>
        <taxon>Eukaryota</taxon>
        <taxon>Metazoa</taxon>
        <taxon>Chordata</taxon>
        <taxon>Craniata</taxon>
        <taxon>Vertebrata</taxon>
        <taxon>Euteleostomi</taxon>
        <taxon>Actinopterygii</taxon>
        <taxon>Neopterygii</taxon>
        <taxon>Teleostei</taxon>
        <taxon>Ostariophysi</taxon>
        <taxon>Cypriniformes</taxon>
        <taxon>Cyprinidae</taxon>
        <taxon>Labeoninae</taxon>
        <taxon>Labeonini</taxon>
        <taxon>Cirrhinus</taxon>
    </lineage>
</organism>
<evidence type="ECO:0000313" key="2">
    <source>
        <dbReference type="Proteomes" id="UP001529510"/>
    </source>
</evidence>
<accession>A0ABD0PTI5</accession>
<dbReference type="Proteomes" id="UP001529510">
    <property type="component" value="Unassembled WGS sequence"/>
</dbReference>
<name>A0ABD0PTI5_CIRMR</name>
<dbReference type="InterPro" id="IPR036168">
    <property type="entry name" value="AP2_Mu_C_sf"/>
</dbReference>
<protein>
    <recommendedName>
        <fullName evidence="3">Zona pellucida protein C</fullName>
    </recommendedName>
</protein>
<dbReference type="EMBL" id="JAMKFB020000013">
    <property type="protein sequence ID" value="KAL0177040.1"/>
    <property type="molecule type" value="Genomic_DNA"/>
</dbReference>